<sequence>MSSGRDYEIFVQNLQQALLDSEEFLKHKNIEIERNKKIADNFGILREFDLYWEYELAGVSYKTIIECKDYASKVSVEKIDALIGKIRDIPDLKPVFATKVGYQSGAEAKATNNKIDLLIVREQNESDWYDKDGTPLLKYMNVDIQAQLPVRIIGFHPMIDGHWVKANTDIDITKPLGFESMSNEVFINDLLKNDKFSIHELENRLRNEYRGKYGQHSLNYPCENAYIETPEYSLKLHSLSFEFHVPKPHSIPFTIDLSKELIGVIEYLNKDRKTAIFRENIVRSW</sequence>
<comment type="caution">
    <text evidence="2">The sequence shown here is derived from an EMBL/GenBank/DDBJ whole genome shotgun (WGS) entry which is preliminary data.</text>
</comment>
<organism evidence="2 3">
    <name type="scientific">Shewanella cutis</name>
    <dbReference type="NCBI Taxonomy" id="2766780"/>
    <lineage>
        <taxon>Bacteria</taxon>
        <taxon>Pseudomonadati</taxon>
        <taxon>Pseudomonadota</taxon>
        <taxon>Gammaproteobacteria</taxon>
        <taxon>Alteromonadales</taxon>
        <taxon>Shewanellaceae</taxon>
        <taxon>Shewanella</taxon>
    </lineage>
</organism>
<dbReference type="SUPFAM" id="SSF52980">
    <property type="entry name" value="Restriction endonuclease-like"/>
    <property type="match status" value="1"/>
</dbReference>
<dbReference type="EMBL" id="JACSDI010000008">
    <property type="protein sequence ID" value="MCG9964757.1"/>
    <property type="molecule type" value="Genomic_DNA"/>
</dbReference>
<evidence type="ECO:0000259" key="1">
    <source>
        <dbReference type="Pfam" id="PF04471"/>
    </source>
</evidence>
<keyword evidence="2" id="KW-0378">Hydrolase</keyword>
<dbReference type="InterPro" id="IPR007560">
    <property type="entry name" value="Restrct_endonuc_IV_Mrr"/>
</dbReference>
<evidence type="ECO:0000313" key="3">
    <source>
        <dbReference type="Proteomes" id="UP000829384"/>
    </source>
</evidence>
<gene>
    <name evidence="2" type="ORF">H9J30_12645</name>
</gene>
<keyword evidence="2" id="KW-0540">Nuclease</keyword>
<proteinExistence type="predicted"/>
<feature type="domain" description="Restriction endonuclease type IV Mrr" evidence="1">
    <location>
        <begin position="60"/>
        <end position="118"/>
    </location>
</feature>
<keyword evidence="3" id="KW-1185">Reference proteome</keyword>
<accession>A0ABS9QX49</accession>
<dbReference type="InterPro" id="IPR011335">
    <property type="entry name" value="Restrct_endonuc-II-like"/>
</dbReference>
<dbReference type="Proteomes" id="UP000829384">
    <property type="component" value="Unassembled WGS sequence"/>
</dbReference>
<dbReference type="GO" id="GO:0004519">
    <property type="term" value="F:endonuclease activity"/>
    <property type="evidence" value="ECO:0007669"/>
    <property type="project" value="UniProtKB-KW"/>
</dbReference>
<name>A0ABS9QX49_9GAMM</name>
<dbReference type="RefSeq" id="WP_240131334.1">
    <property type="nucleotide sequence ID" value="NZ_JACSDI010000008.1"/>
</dbReference>
<dbReference type="Pfam" id="PF04471">
    <property type="entry name" value="Mrr_cat"/>
    <property type="match status" value="1"/>
</dbReference>
<reference evidence="2 3" key="1">
    <citation type="submission" date="2020-08" db="EMBL/GenBank/DDBJ databases">
        <title>Whole genome sequence of Shewanella sp strain PS-2.</title>
        <authorList>
            <person name="Das S.K."/>
        </authorList>
    </citation>
    <scope>NUCLEOTIDE SEQUENCE [LARGE SCALE GENOMIC DNA]</scope>
    <source>
        <strain evidence="2 3">PS-2</strain>
    </source>
</reference>
<keyword evidence="2" id="KW-0255">Endonuclease</keyword>
<protein>
    <submittedName>
        <fullName evidence="2">Restriction endonuclease</fullName>
    </submittedName>
</protein>
<evidence type="ECO:0000313" key="2">
    <source>
        <dbReference type="EMBL" id="MCG9964757.1"/>
    </source>
</evidence>